<proteinExistence type="predicted"/>
<gene>
    <name evidence="1" type="ORF">H5410_035693</name>
</gene>
<name>A0A9J5Y2L4_SOLCO</name>
<dbReference type="EMBL" id="JACXVP010000007">
    <property type="protein sequence ID" value="KAG5594461.1"/>
    <property type="molecule type" value="Genomic_DNA"/>
</dbReference>
<evidence type="ECO:0000313" key="2">
    <source>
        <dbReference type="Proteomes" id="UP000824120"/>
    </source>
</evidence>
<comment type="caution">
    <text evidence="1">The sequence shown here is derived from an EMBL/GenBank/DDBJ whole genome shotgun (WGS) entry which is preliminary data.</text>
</comment>
<organism evidence="1 2">
    <name type="scientific">Solanum commersonii</name>
    <name type="common">Commerson's wild potato</name>
    <name type="synonym">Commerson's nightshade</name>
    <dbReference type="NCBI Taxonomy" id="4109"/>
    <lineage>
        <taxon>Eukaryota</taxon>
        <taxon>Viridiplantae</taxon>
        <taxon>Streptophyta</taxon>
        <taxon>Embryophyta</taxon>
        <taxon>Tracheophyta</taxon>
        <taxon>Spermatophyta</taxon>
        <taxon>Magnoliopsida</taxon>
        <taxon>eudicotyledons</taxon>
        <taxon>Gunneridae</taxon>
        <taxon>Pentapetalae</taxon>
        <taxon>asterids</taxon>
        <taxon>lamiids</taxon>
        <taxon>Solanales</taxon>
        <taxon>Solanaceae</taxon>
        <taxon>Solanoideae</taxon>
        <taxon>Solaneae</taxon>
        <taxon>Solanum</taxon>
    </lineage>
</organism>
<evidence type="ECO:0000313" key="1">
    <source>
        <dbReference type="EMBL" id="KAG5594461.1"/>
    </source>
</evidence>
<accession>A0A9J5Y2L4</accession>
<dbReference type="Proteomes" id="UP000824120">
    <property type="component" value="Chromosome 7"/>
</dbReference>
<protein>
    <submittedName>
        <fullName evidence="1">Uncharacterized protein</fullName>
    </submittedName>
</protein>
<reference evidence="1 2" key="1">
    <citation type="submission" date="2020-09" db="EMBL/GenBank/DDBJ databases">
        <title>De no assembly of potato wild relative species, Solanum commersonii.</title>
        <authorList>
            <person name="Cho K."/>
        </authorList>
    </citation>
    <scope>NUCLEOTIDE SEQUENCE [LARGE SCALE GENOMIC DNA]</scope>
    <source>
        <strain evidence="1">LZ3.2</strain>
        <tissue evidence="1">Leaf</tissue>
    </source>
</reference>
<keyword evidence="2" id="KW-1185">Reference proteome</keyword>
<sequence>MNAHNKTQLTHTRINCALKDSSCDLPLSKMFRFTILASNASSVSTKVLKCPHNNDDSIFTHNFSTIYSSRIIYDSHTHKNEHMHDFIHMFSLIFQLIFVPTHSRSKRGVTIIQVSSKKRIKLKGVQVRFIHLTRLSTKRGILSNCFTNKNRSLRSFQEFALLSQPDQRVKFEVSPHTMFKVSSSHKALAPRSNETHSS</sequence>
<dbReference type="AlphaFoldDB" id="A0A9J5Y2L4"/>